<evidence type="ECO:0000259" key="4">
    <source>
        <dbReference type="PROSITE" id="PS50983"/>
    </source>
</evidence>
<dbReference type="PANTHER" id="PTHR30535">
    <property type="entry name" value="VITAMIN B12-BINDING PROTEIN"/>
    <property type="match status" value="1"/>
</dbReference>
<evidence type="ECO:0000313" key="5">
    <source>
        <dbReference type="EMBL" id="QLG47718.1"/>
    </source>
</evidence>
<dbReference type="OrthoDB" id="214567at2157"/>
<dbReference type="PROSITE" id="PS50983">
    <property type="entry name" value="FE_B12_PBP"/>
    <property type="match status" value="1"/>
</dbReference>
<evidence type="ECO:0000256" key="3">
    <source>
        <dbReference type="SAM" id="Phobius"/>
    </source>
</evidence>
<gene>
    <name evidence="5" type="ORF">HYG82_02070</name>
</gene>
<dbReference type="SUPFAM" id="SSF53807">
    <property type="entry name" value="Helical backbone' metal receptor"/>
    <property type="match status" value="1"/>
</dbReference>
<dbReference type="KEGG" id="haly:HYG82_02070"/>
<dbReference type="AlphaFoldDB" id="A0A7D5KJ60"/>
<dbReference type="EMBL" id="CP058601">
    <property type="protein sequence ID" value="QLG47718.1"/>
    <property type="molecule type" value="Genomic_DNA"/>
</dbReference>
<evidence type="ECO:0000256" key="1">
    <source>
        <dbReference type="ARBA" id="ARBA00022729"/>
    </source>
</evidence>
<dbReference type="InterPro" id="IPR050902">
    <property type="entry name" value="ABC_Transporter_SBP"/>
</dbReference>
<organism evidence="5 6">
    <name type="scientific">Natrinema halophilum</name>
    <dbReference type="NCBI Taxonomy" id="1699371"/>
    <lineage>
        <taxon>Archaea</taxon>
        <taxon>Methanobacteriati</taxon>
        <taxon>Methanobacteriota</taxon>
        <taxon>Stenosarchaea group</taxon>
        <taxon>Halobacteria</taxon>
        <taxon>Halobacteriales</taxon>
        <taxon>Natrialbaceae</taxon>
        <taxon>Natrinema</taxon>
    </lineage>
</organism>
<keyword evidence="3" id="KW-0812">Transmembrane</keyword>
<dbReference type="RefSeq" id="WP_179259460.1">
    <property type="nucleotide sequence ID" value="NZ_CP058601.1"/>
</dbReference>
<feature type="transmembrane region" description="Helical" evidence="3">
    <location>
        <begin position="353"/>
        <end position="374"/>
    </location>
</feature>
<dbReference type="NCBIfam" id="TIGR04281">
    <property type="entry name" value="peripla_PGF_1"/>
    <property type="match status" value="1"/>
</dbReference>
<dbReference type="GO" id="GO:0071281">
    <property type="term" value="P:cellular response to iron ion"/>
    <property type="evidence" value="ECO:0007669"/>
    <property type="project" value="TreeGrafter"/>
</dbReference>
<dbReference type="Pfam" id="PF01497">
    <property type="entry name" value="Peripla_BP_2"/>
    <property type="match status" value="1"/>
</dbReference>
<dbReference type="Proteomes" id="UP000509241">
    <property type="component" value="Chromosome"/>
</dbReference>
<evidence type="ECO:0000256" key="2">
    <source>
        <dbReference type="SAM" id="MobiDB-lite"/>
    </source>
</evidence>
<name>A0A7D5KJ60_9EURY</name>
<proteinExistence type="predicted"/>
<reference evidence="5 6" key="1">
    <citation type="submission" date="2020-07" db="EMBL/GenBank/DDBJ databases">
        <authorList>
            <person name="Cui H."/>
        </authorList>
    </citation>
    <scope>NUCLEOTIDE SEQUENCE [LARGE SCALE GENOMIC DNA]</scope>
    <source>
        <strain evidence="5 6">YPL8</strain>
    </source>
</reference>
<keyword evidence="6" id="KW-1185">Reference proteome</keyword>
<evidence type="ECO:0000313" key="6">
    <source>
        <dbReference type="Proteomes" id="UP000509241"/>
    </source>
</evidence>
<dbReference type="Gene3D" id="3.40.50.1980">
    <property type="entry name" value="Nitrogenase molybdenum iron protein domain"/>
    <property type="match status" value="2"/>
</dbReference>
<accession>A0A7D5KJ60</accession>
<feature type="region of interest" description="Disordered" evidence="2">
    <location>
        <begin position="333"/>
        <end position="355"/>
    </location>
</feature>
<dbReference type="InterPro" id="IPR002491">
    <property type="entry name" value="ABC_transptr_periplasmic_BD"/>
</dbReference>
<keyword evidence="3" id="KW-1133">Transmembrane helix</keyword>
<dbReference type="InterPro" id="IPR054828">
    <property type="entry name" value="Vit_B12_bind_prot"/>
</dbReference>
<keyword evidence="3" id="KW-0472">Membrane</keyword>
<sequence length="377" mass="39692">MRHRVTALMAVLLVSSVVGPAVVTTSGATGPAVQETNALQESNGQCEYPLTMTDARGMEVTLESEPESIVTLYPGDAQLAYSIGAEGKVVGMPVSKYTESLDAGDRTDITKDDGVTPVAEKIVRLDPDVVLAANVATYNQGLLDTLENAGITVVVLDTANSMDGVRTNVRVTGNVTGHCAGAQETIQWMNERLEIYDSALEGEEKPLAYYASGEDGATFGSETFQHDVLTTAGLTNLAAEAGETGWVQINSEVVVDRDPKWIVYPDRADSPPMPGGLDETTAVQENNVVAVDNNAMSQPGPNVVYAIESIVEQVHPDVYAEIEGDLEAVDEKYSDEGNTSDSESPNDGDNESAIPGFGVPAALVALLAAVSAVAGRR</sequence>
<dbReference type="GeneID" id="56032039"/>
<dbReference type="PANTHER" id="PTHR30535:SF34">
    <property type="entry name" value="MOLYBDATE-BINDING PROTEIN MOLA"/>
    <property type="match status" value="1"/>
</dbReference>
<protein>
    <submittedName>
        <fullName evidence="5">ABC transporter substrate-binding protein</fullName>
    </submittedName>
</protein>
<feature type="domain" description="Fe/B12 periplasmic-binding" evidence="4">
    <location>
        <begin position="68"/>
        <end position="322"/>
    </location>
</feature>
<keyword evidence="1" id="KW-0732">Signal</keyword>
<dbReference type="NCBIfam" id="NF038402">
    <property type="entry name" value="TroA_like"/>
    <property type="match status" value="1"/>
</dbReference>
<dbReference type="InterPro" id="IPR026469">
    <property type="entry name" value="Peripla_PGF_1"/>
</dbReference>